<feature type="transmembrane region" description="Helical" evidence="1">
    <location>
        <begin position="58"/>
        <end position="82"/>
    </location>
</feature>
<evidence type="ECO:0000256" key="1">
    <source>
        <dbReference type="SAM" id="Phobius"/>
    </source>
</evidence>
<feature type="transmembrane region" description="Helical" evidence="1">
    <location>
        <begin position="354"/>
        <end position="376"/>
    </location>
</feature>
<dbReference type="InParanoid" id="A0A151ZEC7"/>
<feature type="transmembrane region" description="Helical" evidence="1">
    <location>
        <begin position="497"/>
        <end position="519"/>
    </location>
</feature>
<proteinExistence type="predicted"/>
<evidence type="ECO:0000313" key="3">
    <source>
        <dbReference type="Proteomes" id="UP000076078"/>
    </source>
</evidence>
<gene>
    <name evidence="2" type="ORF">DLAC_06769</name>
</gene>
<dbReference type="STRING" id="361077.A0A151ZEC7"/>
<protein>
    <recommendedName>
        <fullName evidence="4">Amino acid transporter transmembrane domain-containing protein</fullName>
    </recommendedName>
</protein>
<feature type="transmembrane region" description="Helical" evidence="1">
    <location>
        <begin position="207"/>
        <end position="227"/>
    </location>
</feature>
<dbReference type="FunCoup" id="A0A151ZEC7">
    <property type="interactions" value="1"/>
</dbReference>
<feature type="transmembrane region" description="Helical" evidence="1">
    <location>
        <begin position="307"/>
        <end position="329"/>
    </location>
</feature>
<sequence length="523" mass="58650">MDLEELDDIPYKEPLIIHNYLDESCDNLQDLDDDDNAKEPVVTEQHVKEMKTSFGHKTIGSIGSISLLLGNSTGPAMVGLALQFQHGGWLLTLMGFLLILTTSSLAGLFMIESMAAIPRNPRFQLRVEFTMLCRFYFGKWGYIIAQIFINISLQATNIASIIVCSQVMDSMLIFLFKKTCGLAMYPSVEWVCETVQSESSSPFTNHYMFFTLGYLIVLVLIIPLGFLNLDDNIIVQIGAVILMFCITGSWIIMFCIHGLHADNMPTIGSPSGVAQIMGNVMFNYAYITTLPSWINEAKPTVKVNKTVWMSGSISTLIFVSIGMFGALSFPHMPSSSDILSVINSSPQANIISKISVYIFPFVVLASSIPVYSIIVRYNLMQNNLMPKWSANLIATVLPWGIAIPLMTGNGLNNISNWSSLFFGSIANFIIPLLIYLRSIQFRKARKHMSRDQIKILKTLITDTVNWEENEELLRFQEDHHTMYKVFKGFVREKSKKIAFVCLIILGILIPLVITTNFVFPSSD</sequence>
<feature type="transmembrane region" description="Helical" evidence="1">
    <location>
        <begin position="88"/>
        <end position="111"/>
    </location>
</feature>
<reference evidence="2 3" key="1">
    <citation type="submission" date="2015-12" db="EMBL/GenBank/DDBJ databases">
        <title>Dictyostelia acquired genes for synthesis and detection of signals that induce cell-type specialization by lateral gene transfer from prokaryotes.</title>
        <authorList>
            <person name="Gloeckner G."/>
            <person name="Schaap P."/>
        </authorList>
    </citation>
    <scope>NUCLEOTIDE SEQUENCE [LARGE SCALE GENOMIC DNA]</scope>
    <source>
        <strain evidence="2 3">TK</strain>
    </source>
</reference>
<keyword evidence="1" id="KW-0472">Membrane</keyword>
<dbReference type="OMA" id="RVEFTML"/>
<keyword evidence="3" id="KW-1185">Reference proteome</keyword>
<feature type="transmembrane region" description="Helical" evidence="1">
    <location>
        <begin position="388"/>
        <end position="405"/>
    </location>
</feature>
<dbReference type="OrthoDB" id="15894at2759"/>
<feature type="transmembrane region" description="Helical" evidence="1">
    <location>
        <begin position="132"/>
        <end position="152"/>
    </location>
</feature>
<keyword evidence="1" id="KW-0812">Transmembrane</keyword>
<comment type="caution">
    <text evidence="2">The sequence shown here is derived from an EMBL/GenBank/DDBJ whole genome shotgun (WGS) entry which is preliminary data.</text>
</comment>
<evidence type="ECO:0000313" key="2">
    <source>
        <dbReference type="EMBL" id="KYQ92285.1"/>
    </source>
</evidence>
<name>A0A151ZEC7_TIELA</name>
<feature type="transmembrane region" description="Helical" evidence="1">
    <location>
        <begin position="233"/>
        <end position="256"/>
    </location>
</feature>
<dbReference type="EMBL" id="LODT01000030">
    <property type="protein sequence ID" value="KYQ92285.1"/>
    <property type="molecule type" value="Genomic_DNA"/>
</dbReference>
<dbReference type="PANTHER" id="PTHR16189:SF3">
    <property type="entry name" value="AMINO ACID TRANSPORTER TRANSMEMBRANE DOMAIN-CONTAINING PROTEIN"/>
    <property type="match status" value="1"/>
</dbReference>
<evidence type="ECO:0008006" key="4">
    <source>
        <dbReference type="Google" id="ProtNLM"/>
    </source>
</evidence>
<organism evidence="2 3">
    <name type="scientific">Tieghemostelium lacteum</name>
    <name type="common">Slime mold</name>
    <name type="synonym">Dictyostelium lacteum</name>
    <dbReference type="NCBI Taxonomy" id="361077"/>
    <lineage>
        <taxon>Eukaryota</taxon>
        <taxon>Amoebozoa</taxon>
        <taxon>Evosea</taxon>
        <taxon>Eumycetozoa</taxon>
        <taxon>Dictyostelia</taxon>
        <taxon>Dictyosteliales</taxon>
        <taxon>Raperosteliaceae</taxon>
        <taxon>Tieghemostelium</taxon>
    </lineage>
</organism>
<dbReference type="Proteomes" id="UP000076078">
    <property type="component" value="Unassembled WGS sequence"/>
</dbReference>
<feature type="transmembrane region" description="Helical" evidence="1">
    <location>
        <begin position="417"/>
        <end position="436"/>
    </location>
</feature>
<accession>A0A151ZEC7</accession>
<dbReference type="AlphaFoldDB" id="A0A151ZEC7"/>
<keyword evidence="1" id="KW-1133">Transmembrane helix</keyword>
<dbReference type="PANTHER" id="PTHR16189">
    <property type="entry name" value="TRANSMEMBRANE PROTEIN 104-RELATED"/>
    <property type="match status" value="1"/>
</dbReference>